<dbReference type="InParanoid" id="A0A6P8HJ65"/>
<name>A0A6P8HJ65_ACTTE</name>
<gene>
    <name evidence="3" type="primary">LOC116292676</name>
</gene>
<dbReference type="PANTHER" id="PTHR43591:SF101">
    <property type="entry name" value="METHYLTRANSFERASE-LIKE PROTEIN 27"/>
    <property type="match status" value="1"/>
</dbReference>
<dbReference type="FunCoup" id="A0A6P8HJ65">
    <property type="interactions" value="16"/>
</dbReference>
<dbReference type="CDD" id="cd02440">
    <property type="entry name" value="AdoMet_MTases"/>
    <property type="match status" value="1"/>
</dbReference>
<feature type="domain" description="Methyltransferase type 11" evidence="1">
    <location>
        <begin position="75"/>
        <end position="171"/>
    </location>
</feature>
<dbReference type="KEGG" id="aten:116292676"/>
<sequence>MVDANNEWAKAIASTAETNSVFRAEKKDIQEWFDSRAQGYDERVKFLGYLSPKNGAKKLIEFLEQLKFGTDCRILDVGSGTGLVGEELKRLNYTNLDALEPSEKSNDVARAKGLYNNIFVEILGSDKQLSIQSNTYDAVVSIGVFSKGIVKAEGAMDEMVRVVKPGGLICFSIREDVMFDKEYGHEAKMAELSDNKAWKLLSKTKEPYIPGYKECYMFVYQVL</sequence>
<accession>A0A6P8HJ65</accession>
<protein>
    <submittedName>
        <fullName evidence="3">Uncharacterized protein LOC116292676</fullName>
    </submittedName>
</protein>
<organism evidence="2 3">
    <name type="scientific">Actinia tenebrosa</name>
    <name type="common">Australian red waratah sea anemone</name>
    <dbReference type="NCBI Taxonomy" id="6105"/>
    <lineage>
        <taxon>Eukaryota</taxon>
        <taxon>Metazoa</taxon>
        <taxon>Cnidaria</taxon>
        <taxon>Anthozoa</taxon>
        <taxon>Hexacorallia</taxon>
        <taxon>Actiniaria</taxon>
        <taxon>Actiniidae</taxon>
        <taxon>Actinia</taxon>
    </lineage>
</organism>
<evidence type="ECO:0000313" key="2">
    <source>
        <dbReference type="Proteomes" id="UP000515163"/>
    </source>
</evidence>
<evidence type="ECO:0000313" key="3">
    <source>
        <dbReference type="RefSeq" id="XP_031555891.1"/>
    </source>
</evidence>
<reference evidence="3" key="1">
    <citation type="submission" date="2025-08" db="UniProtKB">
        <authorList>
            <consortium name="RefSeq"/>
        </authorList>
    </citation>
    <scope>IDENTIFICATION</scope>
    <source>
        <tissue evidence="3">Tentacle</tissue>
    </source>
</reference>
<dbReference type="InterPro" id="IPR013216">
    <property type="entry name" value="Methyltransf_11"/>
</dbReference>
<evidence type="ECO:0000259" key="1">
    <source>
        <dbReference type="Pfam" id="PF08241"/>
    </source>
</evidence>
<dbReference type="GeneID" id="116292676"/>
<keyword evidence="2" id="KW-1185">Reference proteome</keyword>
<proteinExistence type="predicted"/>
<dbReference type="PANTHER" id="PTHR43591">
    <property type="entry name" value="METHYLTRANSFERASE"/>
    <property type="match status" value="1"/>
</dbReference>
<dbReference type="RefSeq" id="XP_031555891.1">
    <property type="nucleotide sequence ID" value="XM_031700031.1"/>
</dbReference>
<dbReference type="GO" id="GO:0008757">
    <property type="term" value="F:S-adenosylmethionine-dependent methyltransferase activity"/>
    <property type="evidence" value="ECO:0007669"/>
    <property type="project" value="InterPro"/>
</dbReference>
<dbReference type="InterPro" id="IPR029063">
    <property type="entry name" value="SAM-dependent_MTases_sf"/>
</dbReference>
<dbReference type="OrthoDB" id="3647at2759"/>
<dbReference type="SUPFAM" id="SSF53335">
    <property type="entry name" value="S-adenosyl-L-methionine-dependent methyltransferases"/>
    <property type="match status" value="1"/>
</dbReference>
<dbReference type="AlphaFoldDB" id="A0A6P8HJ65"/>
<dbReference type="Gene3D" id="3.40.50.150">
    <property type="entry name" value="Vaccinia Virus protein VP39"/>
    <property type="match status" value="1"/>
</dbReference>
<dbReference type="Pfam" id="PF08241">
    <property type="entry name" value="Methyltransf_11"/>
    <property type="match status" value="1"/>
</dbReference>
<dbReference type="Proteomes" id="UP000515163">
    <property type="component" value="Unplaced"/>
</dbReference>